<name>A0A7W6EUN6_9SPHN</name>
<dbReference type="EMBL" id="JACICY010000001">
    <property type="protein sequence ID" value="MBB3858904.1"/>
    <property type="molecule type" value="Genomic_DNA"/>
</dbReference>
<feature type="transmembrane region" description="Helical" evidence="1">
    <location>
        <begin position="102"/>
        <end position="123"/>
    </location>
</feature>
<evidence type="ECO:0000256" key="1">
    <source>
        <dbReference type="SAM" id="Phobius"/>
    </source>
</evidence>
<accession>A0A7W6EUN6</accession>
<comment type="caution">
    <text evidence="2">The sequence shown here is derived from an EMBL/GenBank/DDBJ whole genome shotgun (WGS) entry which is preliminary data.</text>
</comment>
<dbReference type="RefSeq" id="WP_183611111.1">
    <property type="nucleotide sequence ID" value="NZ_JACICY010000001.1"/>
</dbReference>
<keyword evidence="3" id="KW-1185">Reference proteome</keyword>
<reference evidence="2 3" key="1">
    <citation type="submission" date="2020-08" db="EMBL/GenBank/DDBJ databases">
        <title>Genomic Encyclopedia of Type Strains, Phase IV (KMG-IV): sequencing the most valuable type-strain genomes for metagenomic binning, comparative biology and taxonomic classification.</title>
        <authorList>
            <person name="Goeker M."/>
        </authorList>
    </citation>
    <scope>NUCLEOTIDE SEQUENCE [LARGE SCALE GENOMIC DNA]</scope>
    <source>
        <strain evidence="2 3">DSM 14552</strain>
    </source>
</reference>
<sequence>MIKEMKKAAEIAAAAGDMFNQVQISVWPGGFVVSAHLQAHHGNTTLTETVFWHDIVTDPEALIAKVTHVAGVVNRWCAEKRVIRPEVVREKPRLALIERADLPVISMALVVLAFCVPLAGGWFL</sequence>
<dbReference type="Proteomes" id="UP000562395">
    <property type="component" value="Unassembled WGS sequence"/>
</dbReference>
<evidence type="ECO:0000313" key="3">
    <source>
        <dbReference type="Proteomes" id="UP000562395"/>
    </source>
</evidence>
<evidence type="ECO:0000313" key="2">
    <source>
        <dbReference type="EMBL" id="MBB3858904.1"/>
    </source>
</evidence>
<keyword evidence="1" id="KW-0472">Membrane</keyword>
<proteinExistence type="predicted"/>
<dbReference type="AlphaFoldDB" id="A0A7W6EUN6"/>
<keyword evidence="1" id="KW-0812">Transmembrane</keyword>
<keyword evidence="1" id="KW-1133">Transmembrane helix</keyword>
<gene>
    <name evidence="2" type="ORF">GGQ88_000144</name>
</gene>
<organism evidence="2 3">
    <name type="scientific">Novosphingobium hassiacum</name>
    <dbReference type="NCBI Taxonomy" id="173676"/>
    <lineage>
        <taxon>Bacteria</taxon>
        <taxon>Pseudomonadati</taxon>
        <taxon>Pseudomonadota</taxon>
        <taxon>Alphaproteobacteria</taxon>
        <taxon>Sphingomonadales</taxon>
        <taxon>Sphingomonadaceae</taxon>
        <taxon>Novosphingobium</taxon>
    </lineage>
</organism>
<protein>
    <submittedName>
        <fullName evidence="2">Uncharacterized protein</fullName>
    </submittedName>
</protein>